<keyword evidence="8" id="KW-1185">Reference proteome</keyword>
<organism evidence="6">
    <name type="scientific">Capitella teleta</name>
    <name type="common">Polychaete worm</name>
    <dbReference type="NCBI Taxonomy" id="283909"/>
    <lineage>
        <taxon>Eukaryota</taxon>
        <taxon>Metazoa</taxon>
        <taxon>Spiralia</taxon>
        <taxon>Lophotrochozoa</taxon>
        <taxon>Annelida</taxon>
        <taxon>Polychaeta</taxon>
        <taxon>Sedentaria</taxon>
        <taxon>Scolecida</taxon>
        <taxon>Capitellidae</taxon>
        <taxon>Capitella</taxon>
    </lineage>
</organism>
<gene>
    <name evidence="6" type="ORF">CAPTEDRAFT_221473</name>
</gene>
<dbReference type="EnsemblMetazoa" id="CapteT221473">
    <property type="protein sequence ID" value="CapteP221473"/>
    <property type="gene ID" value="CapteG221473"/>
</dbReference>
<feature type="domain" description="Sushi" evidence="5">
    <location>
        <begin position="41"/>
        <end position="104"/>
    </location>
</feature>
<dbReference type="HOGENOM" id="CLU_718148_0_0_1"/>
<feature type="transmembrane region" description="Helical" evidence="4">
    <location>
        <begin position="109"/>
        <end position="132"/>
    </location>
</feature>
<evidence type="ECO:0000256" key="3">
    <source>
        <dbReference type="SAM" id="MobiDB-lite"/>
    </source>
</evidence>
<evidence type="ECO:0000313" key="7">
    <source>
        <dbReference type="EnsemblMetazoa" id="CapteP221473"/>
    </source>
</evidence>
<protein>
    <recommendedName>
        <fullName evidence="5">Sushi domain-containing protein</fullName>
    </recommendedName>
</protein>
<evidence type="ECO:0000313" key="8">
    <source>
        <dbReference type="Proteomes" id="UP000014760"/>
    </source>
</evidence>
<proteinExistence type="predicted"/>
<dbReference type="Gene3D" id="2.10.70.10">
    <property type="entry name" value="Complement Module, domain 1"/>
    <property type="match status" value="1"/>
</dbReference>
<dbReference type="SUPFAM" id="SSF57535">
    <property type="entry name" value="Complement control module/SCR domain"/>
    <property type="match status" value="1"/>
</dbReference>
<keyword evidence="1" id="KW-1015">Disulfide bond</keyword>
<name>R7T9P2_CAPTE</name>
<dbReference type="CDD" id="cd00033">
    <property type="entry name" value="CCP"/>
    <property type="match status" value="1"/>
</dbReference>
<keyword evidence="2" id="KW-0768">Sushi</keyword>
<reference evidence="6 8" key="2">
    <citation type="journal article" date="2013" name="Nature">
        <title>Insights into bilaterian evolution from three spiralian genomes.</title>
        <authorList>
            <person name="Simakov O."/>
            <person name="Marletaz F."/>
            <person name="Cho S.J."/>
            <person name="Edsinger-Gonzales E."/>
            <person name="Havlak P."/>
            <person name="Hellsten U."/>
            <person name="Kuo D.H."/>
            <person name="Larsson T."/>
            <person name="Lv J."/>
            <person name="Arendt D."/>
            <person name="Savage R."/>
            <person name="Osoegawa K."/>
            <person name="de Jong P."/>
            <person name="Grimwood J."/>
            <person name="Chapman J.A."/>
            <person name="Shapiro H."/>
            <person name="Aerts A."/>
            <person name="Otillar R.P."/>
            <person name="Terry A.Y."/>
            <person name="Boore J.L."/>
            <person name="Grigoriev I.V."/>
            <person name="Lindberg D.R."/>
            <person name="Seaver E.C."/>
            <person name="Weisblat D.A."/>
            <person name="Putnam N.H."/>
            <person name="Rokhsar D.S."/>
        </authorList>
    </citation>
    <scope>NUCLEOTIDE SEQUENCE</scope>
    <source>
        <strain evidence="6 8">I ESC-2004</strain>
    </source>
</reference>
<evidence type="ECO:0000259" key="5">
    <source>
        <dbReference type="PROSITE" id="PS50923"/>
    </source>
</evidence>
<evidence type="ECO:0000256" key="4">
    <source>
        <dbReference type="SAM" id="Phobius"/>
    </source>
</evidence>
<reference evidence="8" key="1">
    <citation type="submission" date="2012-12" db="EMBL/GenBank/DDBJ databases">
        <authorList>
            <person name="Hellsten U."/>
            <person name="Grimwood J."/>
            <person name="Chapman J.A."/>
            <person name="Shapiro H."/>
            <person name="Aerts A."/>
            <person name="Otillar R.P."/>
            <person name="Terry A.Y."/>
            <person name="Boore J.L."/>
            <person name="Simakov O."/>
            <person name="Marletaz F."/>
            <person name="Cho S.-J."/>
            <person name="Edsinger-Gonzales E."/>
            <person name="Havlak P."/>
            <person name="Kuo D.-H."/>
            <person name="Larsson T."/>
            <person name="Lv J."/>
            <person name="Arendt D."/>
            <person name="Savage R."/>
            <person name="Osoegawa K."/>
            <person name="de Jong P."/>
            <person name="Lindberg D.R."/>
            <person name="Seaver E.C."/>
            <person name="Weisblat D.A."/>
            <person name="Putnam N.H."/>
            <person name="Grigoriev I.V."/>
            <person name="Rokhsar D.S."/>
        </authorList>
    </citation>
    <scope>NUCLEOTIDE SEQUENCE</scope>
    <source>
        <strain evidence="8">I ESC-2004</strain>
    </source>
</reference>
<dbReference type="Proteomes" id="UP000014760">
    <property type="component" value="Unassembled WGS sequence"/>
</dbReference>
<evidence type="ECO:0000256" key="1">
    <source>
        <dbReference type="ARBA" id="ARBA00023157"/>
    </source>
</evidence>
<evidence type="ECO:0000256" key="2">
    <source>
        <dbReference type="PROSITE-ProRule" id="PRU00302"/>
    </source>
</evidence>
<dbReference type="AlphaFoldDB" id="R7T9P2"/>
<reference evidence="7" key="3">
    <citation type="submission" date="2015-06" db="UniProtKB">
        <authorList>
            <consortium name="EnsemblMetazoa"/>
        </authorList>
    </citation>
    <scope>IDENTIFICATION</scope>
</reference>
<keyword evidence="4" id="KW-0812">Transmembrane</keyword>
<dbReference type="Pfam" id="PF00084">
    <property type="entry name" value="Sushi"/>
    <property type="match status" value="1"/>
</dbReference>
<accession>R7T9P2</accession>
<keyword evidence="4" id="KW-0472">Membrane</keyword>
<dbReference type="EMBL" id="KB310926">
    <property type="protein sequence ID" value="ELT90414.1"/>
    <property type="molecule type" value="Genomic_DNA"/>
</dbReference>
<keyword evidence="4" id="KW-1133">Transmembrane helix</keyword>
<feature type="region of interest" description="Disordered" evidence="3">
    <location>
        <begin position="330"/>
        <end position="385"/>
    </location>
</feature>
<dbReference type="PROSITE" id="PS50923">
    <property type="entry name" value="SUSHI"/>
    <property type="match status" value="1"/>
</dbReference>
<dbReference type="InterPro" id="IPR000436">
    <property type="entry name" value="Sushi_SCR_CCP_dom"/>
</dbReference>
<comment type="caution">
    <text evidence="2">Lacks conserved residue(s) required for the propagation of feature annotation.</text>
</comment>
<dbReference type="InterPro" id="IPR035976">
    <property type="entry name" value="Sushi/SCR/CCP_sf"/>
</dbReference>
<sequence>MFFLELNVSVLRKYKKTSPGWEIITFASGMSTEAPNAEDLVVCPALEDGEGYMILQEAEIPGNYTLNDTVLNLCSYTHNYIRGNLTRVCQEDGTWSGDALVCSRNDTKAYLVGGAIALVCVLILVFMLLDFLKYQRKKARVREISQRRPKHESDRRPTSFFVSKIAIPCYTPFDKKTDLTPGEVPPLQPNWDKPTSAIDLVTVHTQNRIVLPPLPTNPVVDDGAVTRKPRKKKKLIPRKVLDFTIEDEINGDAQNDKPKKKSKITKKHKIDPLSYSLDDGMVHHNSACNLGNYEGGVASSLPIQMPSTSAEPASPAVDMLWQRHSLGMDNQSYESSAESPRKVNPPPHSLDAVQDNAVLSDDSGLRHQKSSPYYYTDHNKLATMT</sequence>
<evidence type="ECO:0000313" key="6">
    <source>
        <dbReference type="EMBL" id="ELT90414.1"/>
    </source>
</evidence>
<dbReference type="EMBL" id="AMQN01014373">
    <property type="status" value="NOT_ANNOTATED_CDS"/>
    <property type="molecule type" value="Genomic_DNA"/>
</dbReference>